<dbReference type="PANTHER" id="PTHR47718">
    <property type="entry name" value="OS01G0519700 PROTEIN"/>
    <property type="match status" value="1"/>
</dbReference>
<organism evidence="1 2">
    <name type="scientific">Tetracentron sinense</name>
    <name type="common">Spur-leaf</name>
    <dbReference type="NCBI Taxonomy" id="13715"/>
    <lineage>
        <taxon>Eukaryota</taxon>
        <taxon>Viridiplantae</taxon>
        <taxon>Streptophyta</taxon>
        <taxon>Embryophyta</taxon>
        <taxon>Tracheophyta</taxon>
        <taxon>Spermatophyta</taxon>
        <taxon>Magnoliopsida</taxon>
        <taxon>Trochodendrales</taxon>
        <taxon>Trochodendraceae</taxon>
        <taxon>Tetracentron</taxon>
    </lineage>
</organism>
<reference evidence="1 2" key="1">
    <citation type="submission" date="2020-04" db="EMBL/GenBank/DDBJ databases">
        <title>Plant Genome Project.</title>
        <authorList>
            <person name="Zhang R.-G."/>
        </authorList>
    </citation>
    <scope>NUCLEOTIDE SEQUENCE [LARGE SCALE GENOMIC DNA]</scope>
    <source>
        <strain evidence="1">YNK0</strain>
        <tissue evidence="1">Leaf</tissue>
    </source>
</reference>
<comment type="caution">
    <text evidence="1">The sequence shown here is derived from an EMBL/GenBank/DDBJ whole genome shotgun (WGS) entry which is preliminary data.</text>
</comment>
<protein>
    <submittedName>
        <fullName evidence="1">Uncharacterized protein</fullName>
    </submittedName>
</protein>
<sequence>MIENSKRLIKSWNDFGLRLSQCYNLMANEAGGYENLGFDEVNMRGVIRRSKTSMETYGSDAERMMDFFRGKQQENPSFFYLVQLDSAGQLWPLESEKINKEEEAHKANKQEASGVEDVDISDSVDINASINEEHIGHNGSSQTISILDPKLVKTKGSGKRISCVCRICKKPKHDSCNCPNK</sequence>
<gene>
    <name evidence="1" type="ORF">HHK36_024113</name>
</gene>
<accession>A0A834YMP5</accession>
<keyword evidence="2" id="KW-1185">Reference proteome</keyword>
<proteinExistence type="predicted"/>
<dbReference type="AlphaFoldDB" id="A0A834YMP5"/>
<evidence type="ECO:0000313" key="1">
    <source>
        <dbReference type="EMBL" id="KAF8389595.1"/>
    </source>
</evidence>
<dbReference type="OrthoDB" id="2402896at2759"/>
<name>A0A834YMP5_TETSI</name>
<dbReference type="EMBL" id="JABCRI010000018">
    <property type="protein sequence ID" value="KAF8389595.1"/>
    <property type="molecule type" value="Genomic_DNA"/>
</dbReference>
<evidence type="ECO:0000313" key="2">
    <source>
        <dbReference type="Proteomes" id="UP000655225"/>
    </source>
</evidence>
<dbReference type="Proteomes" id="UP000655225">
    <property type="component" value="Unassembled WGS sequence"/>
</dbReference>